<keyword evidence="7" id="KW-0539">Nucleus</keyword>
<dbReference type="GO" id="GO:0043565">
    <property type="term" value="F:sequence-specific DNA binding"/>
    <property type="evidence" value="ECO:0007669"/>
    <property type="project" value="TreeGrafter"/>
</dbReference>
<feature type="domain" description="Calmodulin binding protein C-terminal" evidence="11">
    <location>
        <begin position="331"/>
        <end position="390"/>
    </location>
</feature>
<dbReference type="Pfam" id="PF20452">
    <property type="entry name" value="Calmod_bind_C"/>
    <property type="match status" value="1"/>
</dbReference>
<feature type="domain" description="Calmodulin binding protein-like N-terminal" evidence="9">
    <location>
        <begin position="93"/>
        <end position="248"/>
    </location>
</feature>
<dbReference type="InterPro" id="IPR012416">
    <property type="entry name" value="CBP60"/>
</dbReference>
<keyword evidence="6" id="KW-0804">Transcription</keyword>
<evidence type="ECO:0000259" key="9">
    <source>
        <dbReference type="Pfam" id="PF07887"/>
    </source>
</evidence>
<gene>
    <name evidence="12" type="ORF">H6P81_010518</name>
</gene>
<comment type="similarity">
    <text evidence="2">Belongs to the plant ACBP60 protein family.</text>
</comment>
<dbReference type="GO" id="GO:0005634">
    <property type="term" value="C:nucleus"/>
    <property type="evidence" value="ECO:0007669"/>
    <property type="project" value="UniProtKB-SubCell"/>
</dbReference>
<feature type="region of interest" description="Disordered" evidence="8">
    <location>
        <begin position="1"/>
        <end position="27"/>
    </location>
</feature>
<dbReference type="PANTHER" id="PTHR31713">
    <property type="entry name" value="OS02G0177800 PROTEIN"/>
    <property type="match status" value="1"/>
</dbReference>
<feature type="domain" description="Calmodulin binding protein central" evidence="10">
    <location>
        <begin position="261"/>
        <end position="326"/>
    </location>
</feature>
<reference evidence="12 13" key="1">
    <citation type="submission" date="2021-07" db="EMBL/GenBank/DDBJ databases">
        <title>The Aristolochia fimbriata genome: insights into angiosperm evolution, floral development and chemical biosynthesis.</title>
        <authorList>
            <person name="Jiao Y."/>
        </authorList>
    </citation>
    <scope>NUCLEOTIDE SEQUENCE [LARGE SCALE GENOMIC DNA]</scope>
    <source>
        <strain evidence="12">IBCAS-2021</strain>
        <tissue evidence="12">Leaf</tissue>
    </source>
</reference>
<evidence type="ECO:0000313" key="13">
    <source>
        <dbReference type="Proteomes" id="UP000825729"/>
    </source>
</evidence>
<dbReference type="AlphaFoldDB" id="A0AAV7EP79"/>
<evidence type="ECO:0000256" key="1">
    <source>
        <dbReference type="ARBA" id="ARBA00004123"/>
    </source>
</evidence>
<dbReference type="InterPro" id="IPR046831">
    <property type="entry name" value="Calmodulin_bind_N"/>
</dbReference>
<dbReference type="InterPro" id="IPR046829">
    <property type="entry name" value="Calmod_bind_C"/>
</dbReference>
<dbReference type="GO" id="GO:0003700">
    <property type="term" value="F:DNA-binding transcription factor activity"/>
    <property type="evidence" value="ECO:0007669"/>
    <property type="project" value="TreeGrafter"/>
</dbReference>
<dbReference type="GO" id="GO:0080142">
    <property type="term" value="P:regulation of salicylic acid biosynthetic process"/>
    <property type="evidence" value="ECO:0007669"/>
    <property type="project" value="TreeGrafter"/>
</dbReference>
<dbReference type="PANTHER" id="PTHR31713:SF42">
    <property type="entry name" value="PROTEIN SAR DEFICIENT 1"/>
    <property type="match status" value="1"/>
</dbReference>
<feature type="compositionally biased region" description="Pro residues" evidence="8">
    <location>
        <begin position="489"/>
        <end position="499"/>
    </location>
</feature>
<dbReference type="InterPro" id="IPR046830">
    <property type="entry name" value="Calmod_bind_M"/>
</dbReference>
<evidence type="ECO:0000259" key="11">
    <source>
        <dbReference type="Pfam" id="PF20452"/>
    </source>
</evidence>
<keyword evidence="5" id="KW-0010">Activator</keyword>
<evidence type="ECO:0000256" key="7">
    <source>
        <dbReference type="ARBA" id="ARBA00023242"/>
    </source>
</evidence>
<evidence type="ECO:0000256" key="6">
    <source>
        <dbReference type="ARBA" id="ARBA00023163"/>
    </source>
</evidence>
<keyword evidence="3" id="KW-0805">Transcription regulation</keyword>
<keyword evidence="4" id="KW-0238">DNA-binding</keyword>
<dbReference type="GO" id="GO:0005516">
    <property type="term" value="F:calmodulin binding"/>
    <property type="evidence" value="ECO:0007669"/>
    <property type="project" value="InterPro"/>
</dbReference>
<dbReference type="Proteomes" id="UP000825729">
    <property type="component" value="Unassembled WGS sequence"/>
</dbReference>
<evidence type="ECO:0000259" key="10">
    <source>
        <dbReference type="Pfam" id="PF20451"/>
    </source>
</evidence>
<evidence type="ECO:0000256" key="5">
    <source>
        <dbReference type="ARBA" id="ARBA00023159"/>
    </source>
</evidence>
<sequence length="499" mass="56297">MAAAKRLLDDSGSDESDKREEKRMKTTPSFSTVVREAIMLKAFESFCRSALEPLLRRVVEEELDRGINRVARTFYRSPSFKRQTVVELETSHLELIFTKKLALPIFTGSKIEDEDKNPLQIQLIDTSNGGRTPVSPPSPLKIELVVLDGDFPRGNREEWTSEEFRNSVVKEREGRRPLLVTGEVNLIIRDGGTCSVGDIQFTDNSSWIRSRTFRIGARLAPGTTTTTTTTQGVRIKEAKTEAFQVKDHRGELYRKHHPPSLNDDVWRLERIGKDGAFHRKLAAQGIHTVQQFLKAWIIDPFNLRRILGVGMSDRMWEGTLKHAVTCDLGNKLYLHRQENYKLLLTPICQVLGAKFDDQVYPVNALNHLQKAYVDGMVSYAYKHWDTLEEVDRVLGLNALSQIELMGQGADGHSHDEIEQINQQFGPGDGGLIFDDQPPSFPNNHLHMECNDYWNQNLMSGLPITIEEGGHGLVHMADSGSDDDSHATNPHPPGFFFPGS</sequence>
<evidence type="ECO:0000313" key="12">
    <source>
        <dbReference type="EMBL" id="KAG9450553.1"/>
    </source>
</evidence>
<name>A0AAV7EP79_ARIFI</name>
<accession>A0AAV7EP79</accession>
<dbReference type="Pfam" id="PF20451">
    <property type="entry name" value="Calmod_bind_M"/>
    <property type="match status" value="1"/>
</dbReference>
<evidence type="ECO:0000256" key="8">
    <source>
        <dbReference type="SAM" id="MobiDB-lite"/>
    </source>
</evidence>
<organism evidence="12 13">
    <name type="scientific">Aristolochia fimbriata</name>
    <name type="common">White veined hardy Dutchman's pipe vine</name>
    <dbReference type="NCBI Taxonomy" id="158543"/>
    <lineage>
        <taxon>Eukaryota</taxon>
        <taxon>Viridiplantae</taxon>
        <taxon>Streptophyta</taxon>
        <taxon>Embryophyta</taxon>
        <taxon>Tracheophyta</taxon>
        <taxon>Spermatophyta</taxon>
        <taxon>Magnoliopsida</taxon>
        <taxon>Magnoliidae</taxon>
        <taxon>Piperales</taxon>
        <taxon>Aristolochiaceae</taxon>
        <taxon>Aristolochia</taxon>
    </lineage>
</organism>
<feature type="compositionally biased region" description="Basic and acidic residues" evidence="8">
    <location>
        <begin position="15"/>
        <end position="24"/>
    </location>
</feature>
<proteinExistence type="inferred from homology"/>
<protein>
    <submittedName>
        <fullName evidence="12">Uncharacterized protein</fullName>
    </submittedName>
</protein>
<evidence type="ECO:0000256" key="3">
    <source>
        <dbReference type="ARBA" id="ARBA00023015"/>
    </source>
</evidence>
<evidence type="ECO:0000256" key="4">
    <source>
        <dbReference type="ARBA" id="ARBA00023125"/>
    </source>
</evidence>
<evidence type="ECO:0000256" key="2">
    <source>
        <dbReference type="ARBA" id="ARBA00007214"/>
    </source>
</evidence>
<comment type="caution">
    <text evidence="12">The sequence shown here is derived from an EMBL/GenBank/DDBJ whole genome shotgun (WGS) entry which is preliminary data.</text>
</comment>
<feature type="region of interest" description="Disordered" evidence="8">
    <location>
        <begin position="476"/>
        <end position="499"/>
    </location>
</feature>
<keyword evidence="13" id="KW-1185">Reference proteome</keyword>
<dbReference type="Pfam" id="PF07887">
    <property type="entry name" value="Calmodulin_bind"/>
    <property type="match status" value="1"/>
</dbReference>
<dbReference type="EMBL" id="JAINDJ010000004">
    <property type="protein sequence ID" value="KAG9450553.1"/>
    <property type="molecule type" value="Genomic_DNA"/>
</dbReference>
<comment type="subcellular location">
    <subcellularLocation>
        <location evidence="1">Nucleus</location>
    </subcellularLocation>
</comment>